<dbReference type="PANTHER" id="PTHR43364">
    <property type="entry name" value="NADH-SPECIFIC METHYLGLYOXAL REDUCTASE-RELATED"/>
    <property type="match status" value="1"/>
</dbReference>
<sequence>MENNKLPRIVLGCGTMGPPGTNWARVTTVADTRAMFKTFQSYGHTELDTARMYSDGKQEAFTRETGILSENACMTIATKVYPTEADMHKPERLRQLFETSLQELGQQSVEIFYLHAPDRSVPFEETLEEVNKFHKEGKFKIFGLSNYAAWEVAKITEICISKQWIRPTVYQAMYNVLTRALEEELVPCCRHYGIDILAYNPLAGGVLSGRYKSASQIPDEGRFADVEGNISAKLYRDRYFKDAYFDALNYITPIIEKHGLTLIEAAYRWLLHHSKLRPFDGDGIVIGASSIEQLESNLIDLRKGPLPDEVVQALDEAWSMTRTIAKTYWR</sequence>
<dbReference type="InterPro" id="IPR036812">
    <property type="entry name" value="NAD(P)_OxRdtase_dom_sf"/>
</dbReference>
<dbReference type="InterPro" id="IPR050523">
    <property type="entry name" value="AKR_Detox_Biosynth"/>
</dbReference>
<dbReference type="Proteomes" id="UP000663881">
    <property type="component" value="Unassembled WGS sequence"/>
</dbReference>
<organism evidence="4 6">
    <name type="scientific">Adineta steineri</name>
    <dbReference type="NCBI Taxonomy" id="433720"/>
    <lineage>
        <taxon>Eukaryota</taxon>
        <taxon>Metazoa</taxon>
        <taxon>Spiralia</taxon>
        <taxon>Gnathifera</taxon>
        <taxon>Rotifera</taxon>
        <taxon>Eurotatoria</taxon>
        <taxon>Bdelloidea</taxon>
        <taxon>Adinetida</taxon>
        <taxon>Adinetidae</taxon>
        <taxon>Adineta</taxon>
    </lineage>
</organism>
<evidence type="ECO:0000313" key="4">
    <source>
        <dbReference type="EMBL" id="CAF1379328.1"/>
    </source>
</evidence>
<accession>A0A815JA75</accession>
<evidence type="ECO:0000313" key="6">
    <source>
        <dbReference type="Proteomes" id="UP000663891"/>
    </source>
</evidence>
<evidence type="ECO:0000259" key="3">
    <source>
        <dbReference type="Pfam" id="PF00248"/>
    </source>
</evidence>
<dbReference type="CDD" id="cd19075">
    <property type="entry name" value="AKR_AKR7A1-5"/>
    <property type="match status" value="1"/>
</dbReference>
<dbReference type="Proteomes" id="UP000663891">
    <property type="component" value="Unassembled WGS sequence"/>
</dbReference>
<dbReference type="PANTHER" id="PTHR43364:SF4">
    <property type="entry name" value="NAD(P)-LINKED OXIDOREDUCTASE SUPERFAMILY PROTEIN"/>
    <property type="match status" value="1"/>
</dbReference>
<dbReference type="EMBL" id="CAJOAY010000818">
    <property type="protein sequence ID" value="CAF3740553.1"/>
    <property type="molecule type" value="Genomic_DNA"/>
</dbReference>
<comment type="caution">
    <text evidence="4">The sequence shown here is derived from an EMBL/GenBank/DDBJ whole genome shotgun (WGS) entry which is preliminary data.</text>
</comment>
<name>A0A815JA75_9BILA</name>
<dbReference type="Gene3D" id="3.20.20.100">
    <property type="entry name" value="NADP-dependent oxidoreductase domain"/>
    <property type="match status" value="1"/>
</dbReference>
<evidence type="ECO:0000313" key="5">
    <source>
        <dbReference type="EMBL" id="CAF3740553.1"/>
    </source>
</evidence>
<dbReference type="SUPFAM" id="SSF51430">
    <property type="entry name" value="NAD(P)-linked oxidoreductase"/>
    <property type="match status" value="1"/>
</dbReference>
<proteinExistence type="inferred from homology"/>
<protein>
    <recommendedName>
        <fullName evidence="3">NADP-dependent oxidoreductase domain-containing protein</fullName>
    </recommendedName>
</protein>
<dbReference type="GO" id="GO:0016491">
    <property type="term" value="F:oxidoreductase activity"/>
    <property type="evidence" value="ECO:0007669"/>
    <property type="project" value="UniProtKB-KW"/>
</dbReference>
<dbReference type="EMBL" id="CAJNON010000793">
    <property type="protein sequence ID" value="CAF1379328.1"/>
    <property type="molecule type" value="Genomic_DNA"/>
</dbReference>
<gene>
    <name evidence="5" type="ORF">OKA104_LOCUS15072</name>
    <name evidence="4" type="ORF">VCS650_LOCUS35311</name>
</gene>
<feature type="domain" description="NADP-dependent oxidoreductase" evidence="3">
    <location>
        <begin position="11"/>
        <end position="318"/>
    </location>
</feature>
<dbReference type="OrthoDB" id="48988at2759"/>
<comment type="similarity">
    <text evidence="2">Belongs to the aldo/keto reductase family. Aldo/keto reductase 2 subfamily.</text>
</comment>
<dbReference type="Pfam" id="PF00248">
    <property type="entry name" value="Aldo_ket_red"/>
    <property type="match status" value="1"/>
</dbReference>
<dbReference type="AlphaFoldDB" id="A0A815JA75"/>
<evidence type="ECO:0000256" key="2">
    <source>
        <dbReference type="ARBA" id="ARBA00038157"/>
    </source>
</evidence>
<evidence type="ECO:0000256" key="1">
    <source>
        <dbReference type="ARBA" id="ARBA00023002"/>
    </source>
</evidence>
<reference evidence="4" key="1">
    <citation type="submission" date="2021-02" db="EMBL/GenBank/DDBJ databases">
        <authorList>
            <person name="Nowell W R."/>
        </authorList>
    </citation>
    <scope>NUCLEOTIDE SEQUENCE</scope>
</reference>
<dbReference type="InterPro" id="IPR023210">
    <property type="entry name" value="NADP_OxRdtase_dom"/>
</dbReference>
<keyword evidence="1" id="KW-0560">Oxidoreductase</keyword>